<evidence type="ECO:0000256" key="1">
    <source>
        <dbReference type="SAM" id="MobiDB-lite"/>
    </source>
</evidence>
<feature type="region of interest" description="Disordered" evidence="1">
    <location>
        <begin position="1"/>
        <end position="225"/>
    </location>
</feature>
<dbReference type="InterPro" id="IPR034257">
    <property type="entry name" value="Acinus_RRM"/>
</dbReference>
<dbReference type="InterPro" id="IPR035979">
    <property type="entry name" value="RBD_domain_sf"/>
</dbReference>
<feature type="compositionally biased region" description="Basic and acidic residues" evidence="1">
    <location>
        <begin position="10"/>
        <end position="20"/>
    </location>
</feature>
<evidence type="ECO:0000313" key="4">
    <source>
        <dbReference type="Proteomes" id="UP001303373"/>
    </source>
</evidence>
<feature type="compositionally biased region" description="Low complexity" evidence="1">
    <location>
        <begin position="377"/>
        <end position="391"/>
    </location>
</feature>
<dbReference type="Gene3D" id="1.10.720.30">
    <property type="entry name" value="SAP domain"/>
    <property type="match status" value="1"/>
</dbReference>
<organism evidence="3 4">
    <name type="scientific">Acrodontium crateriforme</name>
    <dbReference type="NCBI Taxonomy" id="150365"/>
    <lineage>
        <taxon>Eukaryota</taxon>
        <taxon>Fungi</taxon>
        <taxon>Dikarya</taxon>
        <taxon>Ascomycota</taxon>
        <taxon>Pezizomycotina</taxon>
        <taxon>Dothideomycetes</taxon>
        <taxon>Dothideomycetidae</taxon>
        <taxon>Mycosphaerellales</taxon>
        <taxon>Teratosphaeriaceae</taxon>
        <taxon>Acrodontium</taxon>
    </lineage>
</organism>
<feature type="domain" description="SAP" evidence="2">
    <location>
        <begin position="4"/>
        <end position="40"/>
    </location>
</feature>
<dbReference type="GO" id="GO:0003676">
    <property type="term" value="F:nucleic acid binding"/>
    <property type="evidence" value="ECO:0007669"/>
    <property type="project" value="InterPro"/>
</dbReference>
<dbReference type="Proteomes" id="UP001303373">
    <property type="component" value="Chromosome 9"/>
</dbReference>
<gene>
    <name evidence="3" type="ORF">R9X50_00563600</name>
</gene>
<evidence type="ECO:0000313" key="3">
    <source>
        <dbReference type="EMBL" id="WPH02768.1"/>
    </source>
</evidence>
<dbReference type="Pfam" id="PF02037">
    <property type="entry name" value="SAP"/>
    <property type="match status" value="1"/>
</dbReference>
<dbReference type="CDD" id="cd12432">
    <property type="entry name" value="RRM_ACINU"/>
    <property type="match status" value="1"/>
</dbReference>
<keyword evidence="4" id="KW-1185">Reference proteome</keyword>
<proteinExistence type="predicted"/>
<feature type="compositionally biased region" description="Polar residues" evidence="1">
    <location>
        <begin position="102"/>
        <end position="123"/>
    </location>
</feature>
<dbReference type="PANTHER" id="PTHR47031:SF3">
    <property type="entry name" value="SAP DOMAIN-CONTAINING PROTEIN"/>
    <property type="match status" value="1"/>
</dbReference>
<reference evidence="3 4" key="1">
    <citation type="submission" date="2023-11" db="EMBL/GenBank/DDBJ databases">
        <title>An acidophilic fungus is an integral part of prey digestion in a carnivorous sundew plant.</title>
        <authorList>
            <person name="Tsai I.J."/>
        </authorList>
    </citation>
    <scope>NUCLEOTIDE SEQUENCE [LARGE SCALE GENOMIC DNA]</scope>
    <source>
        <strain evidence="3">169a</strain>
    </source>
</reference>
<feature type="compositionally biased region" description="Basic residues" evidence="1">
    <location>
        <begin position="506"/>
        <end position="520"/>
    </location>
</feature>
<feature type="compositionally biased region" description="Pro residues" evidence="1">
    <location>
        <begin position="83"/>
        <end position="94"/>
    </location>
</feature>
<feature type="compositionally biased region" description="Acidic residues" evidence="1">
    <location>
        <begin position="58"/>
        <end position="71"/>
    </location>
</feature>
<dbReference type="InterPro" id="IPR036361">
    <property type="entry name" value="SAP_dom_sf"/>
</dbReference>
<name>A0AAQ3M9Q5_9PEZI</name>
<feature type="compositionally biased region" description="Polar residues" evidence="1">
    <location>
        <begin position="193"/>
        <end position="204"/>
    </location>
</feature>
<feature type="region of interest" description="Disordered" evidence="1">
    <location>
        <begin position="355"/>
        <end position="415"/>
    </location>
</feature>
<dbReference type="AlphaFoldDB" id="A0AAQ3M9Q5"/>
<dbReference type="InterPro" id="IPR003034">
    <property type="entry name" value="SAP_dom"/>
</dbReference>
<dbReference type="SUPFAM" id="SSF54928">
    <property type="entry name" value="RNA-binding domain, RBD"/>
    <property type="match status" value="1"/>
</dbReference>
<accession>A0AAQ3M9Q5</accession>
<feature type="compositionally biased region" description="Basic and acidic residues" evidence="1">
    <location>
        <begin position="141"/>
        <end position="159"/>
    </location>
</feature>
<dbReference type="SMART" id="SM00513">
    <property type="entry name" value="SAP"/>
    <property type="match status" value="1"/>
</dbReference>
<feature type="region of interest" description="Disordered" evidence="1">
    <location>
        <begin position="495"/>
        <end position="520"/>
    </location>
</feature>
<feature type="compositionally biased region" description="Polar residues" evidence="1">
    <location>
        <begin position="21"/>
        <end position="30"/>
    </location>
</feature>
<dbReference type="EMBL" id="CP138588">
    <property type="protein sequence ID" value="WPH02768.1"/>
    <property type="molecule type" value="Genomic_DNA"/>
</dbReference>
<evidence type="ECO:0000259" key="2">
    <source>
        <dbReference type="SMART" id="SM00513"/>
    </source>
</evidence>
<sequence length="520" mass="56208">MSDYGSLKVTDLRDMLKERGISSTGLTRKQQIIEALEAHDANATDEPEPAAEQVTADELAETDAPEPEAPQELEKEETNEPDPAAPEPRAPVPIPEDIHEPVSNTASTFATPQKTSPAPSDGTSESRKRKRRSPTPPLSEESVKKRMKSAEEEAGRELTDDAVLNDAPVPAPLESSMGITAPEASSDVPMDTSDANIPSQTLATSDAPVPHSDAMDKEEDSPSTHPATTALYIKNLIRPVNPSQLREHLESIAQSPNSSANDSSITAFHLDTLRTHALASFTSISAAQRARAALHNHIWPQEPSRRALWVDFIPDNKIQEWIDMELTSETANRRDAKRWEIIYASGPEGITATLQEIASGPPSGPPSTAHQTNASTAPAAGPGMPNAPLGPRSDREPGPPRHPVRAPEPAPQQQQVFNNLDTQFKSTMTKPKLYFLPQPPQLVERRLAELNEQTSQDWADVKISKLRGRDAQLVRYTFEDGDTIVDGGVDLGDFGRDGGGGGNGRGGRRRGGGGGFRGRR</sequence>
<dbReference type="PANTHER" id="PTHR47031">
    <property type="entry name" value="SAP DNA-BINDING DOMAIN-CONTAINING PROTEIN"/>
    <property type="match status" value="1"/>
</dbReference>
<protein>
    <recommendedName>
        <fullName evidence="2">SAP domain-containing protein</fullName>
    </recommendedName>
</protein>